<evidence type="ECO:0000256" key="1">
    <source>
        <dbReference type="ARBA" id="ARBA00005589"/>
    </source>
</evidence>
<dbReference type="PANTHER" id="PTHR13479:SF40">
    <property type="entry name" value="SMALL RIBOSOMAL SUBUNIT PROTEIN BS18M"/>
    <property type="match status" value="1"/>
</dbReference>
<dbReference type="GO" id="GO:0003735">
    <property type="term" value="F:structural constituent of ribosome"/>
    <property type="evidence" value="ECO:0007669"/>
    <property type="project" value="InterPro"/>
</dbReference>
<dbReference type="Proteomes" id="UP000789570">
    <property type="component" value="Unassembled WGS sequence"/>
</dbReference>
<evidence type="ECO:0000256" key="2">
    <source>
        <dbReference type="ARBA" id="ARBA00022980"/>
    </source>
</evidence>
<dbReference type="SUPFAM" id="SSF46911">
    <property type="entry name" value="Ribosomal protein S18"/>
    <property type="match status" value="1"/>
</dbReference>
<keyword evidence="7" id="KW-1185">Reference proteome</keyword>
<sequence>MHRLTFFSQKSSSLFRPLSYLKNEKIICIGGNRRNSLSLILESSPQQLFYRQISSKKSEASKNVGDNNGEQDPHSKIMEILRESTAMSNQTHAIESQVKYGKIFRYGELYAPYELNEDKYKGKRNTGRSTRKPPTVDIFNALKLNPLNYKLLSNFVSDMGRILPRSITGLTAKNQRKLAKAIKRARSFGLIPSTHRRKADFYDVELMMSQMKNKKASDFMDFE</sequence>
<accession>A0A9N9GPS6</accession>
<evidence type="ECO:0000313" key="7">
    <source>
        <dbReference type="Proteomes" id="UP000789570"/>
    </source>
</evidence>
<keyword evidence="2 5" id="KW-0689">Ribosomal protein</keyword>
<dbReference type="Gene3D" id="4.10.640.10">
    <property type="entry name" value="Ribosomal protein S18"/>
    <property type="match status" value="1"/>
</dbReference>
<dbReference type="InterPro" id="IPR036870">
    <property type="entry name" value="Ribosomal_bS18_sf"/>
</dbReference>
<gene>
    <name evidence="6" type="ORF">FCALED_LOCUS9561</name>
</gene>
<dbReference type="NCBIfam" id="TIGR00165">
    <property type="entry name" value="S18"/>
    <property type="match status" value="1"/>
</dbReference>
<evidence type="ECO:0000256" key="4">
    <source>
        <dbReference type="ARBA" id="ARBA00035264"/>
    </source>
</evidence>
<reference evidence="6" key="1">
    <citation type="submission" date="2021-06" db="EMBL/GenBank/DDBJ databases">
        <authorList>
            <person name="Kallberg Y."/>
            <person name="Tangrot J."/>
            <person name="Rosling A."/>
        </authorList>
    </citation>
    <scope>NUCLEOTIDE SEQUENCE</scope>
    <source>
        <strain evidence="6">UK204</strain>
    </source>
</reference>
<dbReference type="HAMAP" id="MF_00270">
    <property type="entry name" value="Ribosomal_bS18"/>
    <property type="match status" value="1"/>
</dbReference>
<dbReference type="AlphaFoldDB" id="A0A9N9GPS6"/>
<dbReference type="InterPro" id="IPR001648">
    <property type="entry name" value="Ribosomal_bS18"/>
</dbReference>
<comment type="caution">
    <text evidence="6">The sequence shown here is derived from an EMBL/GenBank/DDBJ whole genome shotgun (WGS) entry which is preliminary data.</text>
</comment>
<keyword evidence="3 5" id="KW-0687">Ribonucleoprotein</keyword>
<comment type="similarity">
    <text evidence="1 5">Belongs to the bacterial ribosomal protein bS18 family.</text>
</comment>
<dbReference type="Pfam" id="PF01084">
    <property type="entry name" value="Ribosomal_S18"/>
    <property type="match status" value="1"/>
</dbReference>
<proteinExistence type="inferred from homology"/>
<protein>
    <recommendedName>
        <fullName evidence="4">Small ribosomal subunit protein bS18m</fullName>
    </recommendedName>
</protein>
<dbReference type="GO" id="GO:0070181">
    <property type="term" value="F:small ribosomal subunit rRNA binding"/>
    <property type="evidence" value="ECO:0007669"/>
    <property type="project" value="TreeGrafter"/>
</dbReference>
<organism evidence="6 7">
    <name type="scientific">Funneliformis caledonium</name>
    <dbReference type="NCBI Taxonomy" id="1117310"/>
    <lineage>
        <taxon>Eukaryota</taxon>
        <taxon>Fungi</taxon>
        <taxon>Fungi incertae sedis</taxon>
        <taxon>Mucoromycota</taxon>
        <taxon>Glomeromycotina</taxon>
        <taxon>Glomeromycetes</taxon>
        <taxon>Glomerales</taxon>
        <taxon>Glomeraceae</taxon>
        <taxon>Funneliformis</taxon>
    </lineage>
</organism>
<name>A0A9N9GPS6_9GLOM</name>
<dbReference type="GO" id="GO:0032543">
    <property type="term" value="P:mitochondrial translation"/>
    <property type="evidence" value="ECO:0007669"/>
    <property type="project" value="TreeGrafter"/>
</dbReference>
<dbReference type="OrthoDB" id="21463at2759"/>
<dbReference type="PANTHER" id="PTHR13479">
    <property type="entry name" value="30S RIBOSOMAL PROTEIN S18"/>
    <property type="match status" value="1"/>
</dbReference>
<dbReference type="PRINTS" id="PR00974">
    <property type="entry name" value="RIBOSOMALS18"/>
</dbReference>
<evidence type="ECO:0000256" key="3">
    <source>
        <dbReference type="ARBA" id="ARBA00023274"/>
    </source>
</evidence>
<evidence type="ECO:0000256" key="5">
    <source>
        <dbReference type="RuleBase" id="RU003910"/>
    </source>
</evidence>
<dbReference type="GO" id="GO:0005763">
    <property type="term" value="C:mitochondrial small ribosomal subunit"/>
    <property type="evidence" value="ECO:0007669"/>
    <property type="project" value="TreeGrafter"/>
</dbReference>
<evidence type="ECO:0000313" key="6">
    <source>
        <dbReference type="EMBL" id="CAG8621144.1"/>
    </source>
</evidence>
<dbReference type="EMBL" id="CAJVPQ010003215">
    <property type="protein sequence ID" value="CAG8621144.1"/>
    <property type="molecule type" value="Genomic_DNA"/>
</dbReference>